<sequence>MDQDRQFNNQSLKKFEFPHIAPVSNPVQQTFMLRLVGLLTLSVHLLPFSQVFGYKWPGDPRHEALEKFIYEGTRPDAIDFFSALGNCRFRITPPEVQATTVAATWLRFNIGNGLKLTQIEYRDFPTKYVSNADIIAIGAAAAVATCGGPLIPLRTGRIDAESAGKHGVPEPKQDLQTHTEKFRLQGFNSTEMIELVACGHTMGGVESADFPLIVDIRPTDPSFPSVSAPFDNTTNIFDTSVVTQYLNGTTQNPLVVSNNVTARSDLRIFNSDGNVTMHKLSDPVVFQNRCAVLLGRMIDTVPAGVQLSAPIEVIPEIPHASTSFQIVNKQVTFLTSLRLAKPISDPFVSGSQISFHWCDRYGSNAGFSNRVKGSPEAFRLSGSPMLIRSGRDFRVYPFQAPIQASRSVSRFWWEIDQGNGRNSIKIDNEGEQYPVVQDEIIYAPTLSNIGIVGSFPPGPIQPPIKRWLFAVVGIRKEIRPTKVYLELLDYTFIPIHKTTLTNITQEFSRNTTLPHTPGYNLYSAYVEYFGQAPTLDFTLEVNGRKTTLPYQPVSIGHLLMDHRFIASIGRVDRVPYDRRPPKPPKPCPRPAALCSTH</sequence>
<feature type="domain" description="Plant heme peroxidase family profile" evidence="10">
    <location>
        <begin position="129"/>
        <end position="248"/>
    </location>
</feature>
<protein>
    <recommendedName>
        <fullName evidence="8">Peroxidase</fullName>
        <ecNumber evidence="8">1.11.1.-</ecNumber>
    </recommendedName>
</protein>
<dbReference type="EMBL" id="NHTK01000257">
    <property type="protein sequence ID" value="PPR07939.1"/>
    <property type="molecule type" value="Genomic_DNA"/>
</dbReference>
<evidence type="ECO:0000256" key="5">
    <source>
        <dbReference type="ARBA" id="ARBA00022723"/>
    </source>
</evidence>
<dbReference type="GO" id="GO:0140825">
    <property type="term" value="F:lactoperoxidase activity"/>
    <property type="evidence" value="ECO:0007669"/>
    <property type="project" value="UniProtKB-EC"/>
</dbReference>
<evidence type="ECO:0000313" key="11">
    <source>
        <dbReference type="EMBL" id="PPR07939.1"/>
    </source>
</evidence>
<dbReference type="InParanoid" id="A0A409YY82"/>
<reference evidence="11 12" key="1">
    <citation type="journal article" date="2018" name="Evol. Lett.">
        <title>Horizontal gene cluster transfer increased hallucinogenic mushroom diversity.</title>
        <authorList>
            <person name="Reynolds H.T."/>
            <person name="Vijayakumar V."/>
            <person name="Gluck-Thaler E."/>
            <person name="Korotkin H.B."/>
            <person name="Matheny P.B."/>
            <person name="Slot J.C."/>
        </authorList>
    </citation>
    <scope>NUCLEOTIDE SEQUENCE [LARGE SCALE GENOMIC DNA]</scope>
    <source>
        <strain evidence="11 12">2629</strain>
    </source>
</reference>
<dbReference type="GO" id="GO:0020037">
    <property type="term" value="F:heme binding"/>
    <property type="evidence" value="ECO:0007669"/>
    <property type="project" value="UniProtKB-UniRule"/>
</dbReference>
<dbReference type="Pfam" id="PF00141">
    <property type="entry name" value="peroxidase"/>
    <property type="match status" value="1"/>
</dbReference>
<name>A0A409YY82_9AGAR</name>
<evidence type="ECO:0000256" key="8">
    <source>
        <dbReference type="RuleBase" id="RU363051"/>
    </source>
</evidence>
<dbReference type="Gene3D" id="1.10.520.10">
    <property type="match status" value="1"/>
</dbReference>
<keyword evidence="8" id="KW-0560">Oxidoreductase</keyword>
<dbReference type="GO" id="GO:0046872">
    <property type="term" value="F:metal ion binding"/>
    <property type="evidence" value="ECO:0007669"/>
    <property type="project" value="UniProtKB-UniRule"/>
</dbReference>
<evidence type="ECO:0000256" key="7">
    <source>
        <dbReference type="RuleBase" id="RU004241"/>
    </source>
</evidence>
<dbReference type="Proteomes" id="UP000284842">
    <property type="component" value="Unassembled WGS sequence"/>
</dbReference>
<dbReference type="GO" id="GO:0006979">
    <property type="term" value="P:response to oxidative stress"/>
    <property type="evidence" value="ECO:0007669"/>
    <property type="project" value="InterPro"/>
</dbReference>
<dbReference type="PROSITE" id="PS50873">
    <property type="entry name" value="PEROXIDASE_4"/>
    <property type="match status" value="1"/>
</dbReference>
<evidence type="ECO:0000256" key="4">
    <source>
        <dbReference type="ARBA" id="ARBA00022559"/>
    </source>
</evidence>
<evidence type="ECO:0000256" key="6">
    <source>
        <dbReference type="ARBA" id="ARBA00023004"/>
    </source>
</evidence>
<feature type="region of interest" description="Disordered" evidence="9">
    <location>
        <begin position="575"/>
        <end position="597"/>
    </location>
</feature>
<dbReference type="InterPro" id="IPR002016">
    <property type="entry name" value="Haem_peroxidase"/>
</dbReference>
<accession>A0A409YY82</accession>
<evidence type="ECO:0000256" key="9">
    <source>
        <dbReference type="SAM" id="MobiDB-lite"/>
    </source>
</evidence>
<dbReference type="STRING" id="181874.A0A409YY82"/>
<dbReference type="PANTHER" id="PTHR31517:SF48">
    <property type="entry name" value="PEROXIDASE 16-RELATED"/>
    <property type="match status" value="1"/>
</dbReference>
<keyword evidence="6" id="KW-0408">Iron</keyword>
<evidence type="ECO:0000256" key="3">
    <source>
        <dbReference type="ARBA" id="ARBA00001970"/>
    </source>
</evidence>
<dbReference type="InterPro" id="IPR010255">
    <property type="entry name" value="Haem_peroxidase_sf"/>
</dbReference>
<dbReference type="PANTHER" id="PTHR31517">
    <property type="match status" value="1"/>
</dbReference>
<gene>
    <name evidence="11" type="ORF">CVT24_001088</name>
</gene>
<organism evidence="11 12">
    <name type="scientific">Panaeolus cyanescens</name>
    <dbReference type="NCBI Taxonomy" id="181874"/>
    <lineage>
        <taxon>Eukaryota</taxon>
        <taxon>Fungi</taxon>
        <taxon>Dikarya</taxon>
        <taxon>Basidiomycota</taxon>
        <taxon>Agaricomycotina</taxon>
        <taxon>Agaricomycetes</taxon>
        <taxon>Agaricomycetidae</taxon>
        <taxon>Agaricales</taxon>
        <taxon>Agaricineae</taxon>
        <taxon>Galeropsidaceae</taxon>
        <taxon>Panaeolus</taxon>
    </lineage>
</organism>
<proteinExistence type="inferred from homology"/>
<keyword evidence="4 8" id="KW-0575">Peroxidase</keyword>
<dbReference type="PRINTS" id="PR00458">
    <property type="entry name" value="PEROXIDASE"/>
</dbReference>
<evidence type="ECO:0000256" key="2">
    <source>
        <dbReference type="ARBA" id="ARBA00001913"/>
    </source>
</evidence>
<dbReference type="AlphaFoldDB" id="A0A409YY82"/>
<dbReference type="InterPro" id="IPR000823">
    <property type="entry name" value="Peroxidase_pln"/>
</dbReference>
<comment type="catalytic activity">
    <reaction evidence="1">
        <text>2 a phenolic donor + H2O2 = 2 a phenolic radical donor + 2 H2O</text>
        <dbReference type="Rhea" id="RHEA:56136"/>
        <dbReference type="ChEBI" id="CHEBI:15377"/>
        <dbReference type="ChEBI" id="CHEBI:16240"/>
        <dbReference type="ChEBI" id="CHEBI:139520"/>
        <dbReference type="ChEBI" id="CHEBI:139521"/>
        <dbReference type="EC" id="1.11.1.7"/>
    </reaction>
</comment>
<comment type="cofactor">
    <cofactor evidence="3">
        <name>heme b</name>
        <dbReference type="ChEBI" id="CHEBI:60344"/>
    </cofactor>
</comment>
<comment type="cofactor">
    <cofactor evidence="2">
        <name>Ca(2+)</name>
        <dbReference type="ChEBI" id="CHEBI:29108"/>
    </cofactor>
</comment>
<evidence type="ECO:0000259" key="10">
    <source>
        <dbReference type="PROSITE" id="PS50873"/>
    </source>
</evidence>
<keyword evidence="5" id="KW-0479">Metal-binding</keyword>
<keyword evidence="12" id="KW-1185">Reference proteome</keyword>
<dbReference type="Gene3D" id="1.10.420.10">
    <property type="entry name" value="Peroxidase, domain 2"/>
    <property type="match status" value="1"/>
</dbReference>
<evidence type="ECO:0000313" key="12">
    <source>
        <dbReference type="Proteomes" id="UP000284842"/>
    </source>
</evidence>
<dbReference type="EC" id="1.11.1.-" evidence="8"/>
<comment type="caution">
    <text evidence="11">The sequence shown here is derived from an EMBL/GenBank/DDBJ whole genome shotgun (WGS) entry which is preliminary data.</text>
</comment>
<evidence type="ECO:0000256" key="1">
    <source>
        <dbReference type="ARBA" id="ARBA00000189"/>
    </source>
</evidence>
<dbReference type="OrthoDB" id="5985073at2759"/>
<comment type="similarity">
    <text evidence="7">Belongs to the peroxidase family.</text>
</comment>
<dbReference type="SUPFAM" id="SSF48113">
    <property type="entry name" value="Heme-dependent peroxidases"/>
    <property type="match status" value="1"/>
</dbReference>